<name>A0ABP6ZEI3_9ACTN</name>
<accession>A0ABP6ZEI3</accession>
<gene>
    <name evidence="1" type="ORF">GCM10022223_17400</name>
</gene>
<reference evidence="2" key="1">
    <citation type="journal article" date="2019" name="Int. J. Syst. Evol. Microbiol.">
        <title>The Global Catalogue of Microorganisms (GCM) 10K type strain sequencing project: providing services to taxonomists for standard genome sequencing and annotation.</title>
        <authorList>
            <consortium name="The Broad Institute Genomics Platform"/>
            <consortium name="The Broad Institute Genome Sequencing Center for Infectious Disease"/>
            <person name="Wu L."/>
            <person name="Ma J."/>
        </authorList>
    </citation>
    <scope>NUCLEOTIDE SEQUENCE [LARGE SCALE GENOMIC DNA]</scope>
    <source>
        <strain evidence="2">JCM 16902</strain>
    </source>
</reference>
<dbReference type="EMBL" id="BAAAZO010000002">
    <property type="protein sequence ID" value="GAA3602172.1"/>
    <property type="molecule type" value="Genomic_DNA"/>
</dbReference>
<evidence type="ECO:0000313" key="2">
    <source>
        <dbReference type="Proteomes" id="UP001501074"/>
    </source>
</evidence>
<sequence length="173" mass="18219">MRIDSQVEPLVREALAAVVARDPARSVVATQTLVDQGDQTFADAVDLCLAVDNHVLLDLYDGPPNLDSIASLADSVVHMEAWADIDRPTAQTFLTALVEQEDPALLLPPADAVEAGFVVGGWLLSAFVPESASWESALDHALDALGSDDWTAESLAVGAGGFAGTIRRVSPSR</sequence>
<protein>
    <submittedName>
        <fullName evidence="1">Uncharacterized protein</fullName>
    </submittedName>
</protein>
<keyword evidence="2" id="KW-1185">Reference proteome</keyword>
<comment type="caution">
    <text evidence="1">The sequence shown here is derived from an EMBL/GenBank/DDBJ whole genome shotgun (WGS) entry which is preliminary data.</text>
</comment>
<dbReference type="Proteomes" id="UP001501074">
    <property type="component" value="Unassembled WGS sequence"/>
</dbReference>
<evidence type="ECO:0000313" key="1">
    <source>
        <dbReference type="EMBL" id="GAA3602172.1"/>
    </source>
</evidence>
<dbReference type="RefSeq" id="WP_231485168.1">
    <property type="nucleotide sequence ID" value="NZ_BAAAZO010000002.1"/>
</dbReference>
<proteinExistence type="predicted"/>
<organism evidence="1 2">
    <name type="scientific">Kineosporia mesophila</name>
    <dbReference type="NCBI Taxonomy" id="566012"/>
    <lineage>
        <taxon>Bacteria</taxon>
        <taxon>Bacillati</taxon>
        <taxon>Actinomycetota</taxon>
        <taxon>Actinomycetes</taxon>
        <taxon>Kineosporiales</taxon>
        <taxon>Kineosporiaceae</taxon>
        <taxon>Kineosporia</taxon>
    </lineage>
</organism>